<gene>
    <name evidence="1" type="ORF">DRF62_15665</name>
</gene>
<dbReference type="Proteomes" id="UP000256512">
    <property type="component" value="Unassembled WGS sequence"/>
</dbReference>
<reference evidence="1 2" key="1">
    <citation type="journal article" date="2006" name="Int. J. Syst. Evol. Microbiol.">
        <title>Chryseobacterium piscium sp. nov., isolated from fish of the South Atlantic Ocean off South Africa.</title>
        <authorList>
            <person name="de Beer H."/>
            <person name="Hugo C.J."/>
            <person name="Jooste P.J."/>
            <person name="Vancanneyt M."/>
            <person name="Coenye T."/>
            <person name="Vandamme P."/>
        </authorList>
    </citation>
    <scope>NUCLEOTIDE SEQUENCE [LARGE SCALE GENOMIC DNA]</scope>
    <source>
        <strain evidence="1 2">CCUG 51923</strain>
    </source>
</reference>
<accession>A0A3D9BG94</accession>
<dbReference type="AlphaFoldDB" id="A0A3D9BG94"/>
<sequence length="154" mass="16900">MKKQFFLFLAMLAFSFHYCNDNILIYKNDLKELKVNTVIIQKKYNDKIYDLKVSVGEGFLGKVSSFSIEVLGNDKSLEKVISTNKEKIKANLLRIILLSNSAKGGPQKPVTNIGGVGFGSCLGACTTLWDCYNKPTEAGTALCTLDCTLECVGA</sequence>
<dbReference type="RefSeq" id="WP_115951146.1">
    <property type="nucleotide sequence ID" value="NZ_QNVS01000059.1"/>
</dbReference>
<organism evidence="1 2">
    <name type="scientific">Chryseobacterium piscium</name>
    <dbReference type="NCBI Taxonomy" id="333702"/>
    <lineage>
        <taxon>Bacteria</taxon>
        <taxon>Pseudomonadati</taxon>
        <taxon>Bacteroidota</taxon>
        <taxon>Flavobacteriia</taxon>
        <taxon>Flavobacteriales</taxon>
        <taxon>Weeksellaceae</taxon>
        <taxon>Chryseobacterium group</taxon>
        <taxon>Chryseobacterium</taxon>
    </lineage>
</organism>
<comment type="caution">
    <text evidence="1">The sequence shown here is derived from an EMBL/GenBank/DDBJ whole genome shotgun (WGS) entry which is preliminary data.</text>
</comment>
<evidence type="ECO:0000313" key="1">
    <source>
        <dbReference type="EMBL" id="REC52437.1"/>
    </source>
</evidence>
<evidence type="ECO:0000313" key="2">
    <source>
        <dbReference type="Proteomes" id="UP000256512"/>
    </source>
</evidence>
<keyword evidence="2" id="KW-1185">Reference proteome</keyword>
<proteinExistence type="predicted"/>
<dbReference type="EMBL" id="QNVS01000059">
    <property type="protein sequence ID" value="REC52437.1"/>
    <property type="molecule type" value="Genomic_DNA"/>
</dbReference>
<protein>
    <submittedName>
        <fullName evidence="1">Uncharacterized protein</fullName>
    </submittedName>
</protein>
<name>A0A3D9BG94_9FLAO</name>